<accession>A0A9P8T9T8</accession>
<sequence length="118" mass="13118">MAGKITSVISNRFLFTLTDNKHECRASQSSLRSPDPIPRSRLNTSSAPFIVSRESWSLLALMSPPAPFSSTITSPPFWSSGLFFLALKNSSSSRFEMTPSTAAEPTAFIRTRAIWYLR</sequence>
<dbReference type="Proteomes" id="UP000769157">
    <property type="component" value="Unassembled WGS sequence"/>
</dbReference>
<keyword evidence="2" id="KW-1185">Reference proteome</keyword>
<proteinExistence type="predicted"/>
<dbReference type="AlphaFoldDB" id="A0A9P8T9T8"/>
<dbReference type="RefSeq" id="XP_046064864.1">
    <property type="nucleotide sequence ID" value="XM_046204973.1"/>
</dbReference>
<gene>
    <name evidence="1" type="ORF">OGAPHI_000393</name>
</gene>
<reference evidence="1" key="2">
    <citation type="submission" date="2021-01" db="EMBL/GenBank/DDBJ databases">
        <authorList>
            <person name="Schikora-Tamarit M.A."/>
        </authorList>
    </citation>
    <scope>NUCLEOTIDE SEQUENCE</scope>
    <source>
        <strain evidence="1">CBS6075</strain>
    </source>
</reference>
<dbReference type="EMBL" id="JAEUBE010000055">
    <property type="protein sequence ID" value="KAH3671688.1"/>
    <property type="molecule type" value="Genomic_DNA"/>
</dbReference>
<name>A0A9P8T9T8_9ASCO</name>
<organism evidence="1 2">
    <name type="scientific">Ogataea philodendri</name>
    <dbReference type="NCBI Taxonomy" id="1378263"/>
    <lineage>
        <taxon>Eukaryota</taxon>
        <taxon>Fungi</taxon>
        <taxon>Dikarya</taxon>
        <taxon>Ascomycota</taxon>
        <taxon>Saccharomycotina</taxon>
        <taxon>Pichiomycetes</taxon>
        <taxon>Pichiales</taxon>
        <taxon>Pichiaceae</taxon>
        <taxon>Ogataea</taxon>
    </lineage>
</organism>
<evidence type="ECO:0000313" key="1">
    <source>
        <dbReference type="EMBL" id="KAH3671688.1"/>
    </source>
</evidence>
<comment type="caution">
    <text evidence="1">The sequence shown here is derived from an EMBL/GenBank/DDBJ whole genome shotgun (WGS) entry which is preliminary data.</text>
</comment>
<evidence type="ECO:0000313" key="2">
    <source>
        <dbReference type="Proteomes" id="UP000769157"/>
    </source>
</evidence>
<reference evidence="1" key="1">
    <citation type="journal article" date="2021" name="Open Biol.">
        <title>Shared evolutionary footprints suggest mitochondrial oxidative damage underlies multiple complex I losses in fungi.</title>
        <authorList>
            <person name="Schikora-Tamarit M.A."/>
            <person name="Marcet-Houben M."/>
            <person name="Nosek J."/>
            <person name="Gabaldon T."/>
        </authorList>
    </citation>
    <scope>NUCLEOTIDE SEQUENCE</scope>
    <source>
        <strain evidence="1">CBS6075</strain>
    </source>
</reference>
<dbReference type="GeneID" id="70232361"/>
<protein>
    <submittedName>
        <fullName evidence="1">Uncharacterized protein</fullName>
    </submittedName>
</protein>